<reference evidence="1" key="1">
    <citation type="submission" date="2022-05" db="EMBL/GenBank/DDBJ databases">
        <title>Sphingomonas sp. strain RP10 Genome sequencing and assembly.</title>
        <authorList>
            <person name="Kim I."/>
        </authorList>
    </citation>
    <scope>NUCLEOTIDE SEQUENCE</scope>
    <source>
        <strain evidence="1">RP10</strain>
    </source>
</reference>
<comment type="caution">
    <text evidence="1">The sequence shown here is derived from an EMBL/GenBank/DDBJ whole genome shotgun (WGS) entry which is preliminary data.</text>
</comment>
<name>A0A9X2KRF2_9SPHN</name>
<organism evidence="1 2">
    <name type="scientific">Sphingomonas liriopis</name>
    <dbReference type="NCBI Taxonomy" id="2949094"/>
    <lineage>
        <taxon>Bacteria</taxon>
        <taxon>Pseudomonadati</taxon>
        <taxon>Pseudomonadota</taxon>
        <taxon>Alphaproteobacteria</taxon>
        <taxon>Sphingomonadales</taxon>
        <taxon>Sphingomonadaceae</taxon>
        <taxon>Sphingomonas</taxon>
    </lineage>
</organism>
<sequence>MAADGDIPRWTRRRDEFGRMVDLLERTDAIRRDRELTEAEEAGMVQFFEMSVELAWKTLALLMRHDGVSLPAMAPVPVFREAARLGYVDRPDDWMAAVERRNLMSHTYDPAAFRLLVADIGVMFLPLMARLRTMLRDMADR</sequence>
<keyword evidence="2" id="KW-1185">Reference proteome</keyword>
<dbReference type="Pfam" id="PF08780">
    <property type="entry name" value="NTase_sub_bind"/>
    <property type="match status" value="1"/>
</dbReference>
<protein>
    <submittedName>
        <fullName evidence="1">Nucleotidyltransferase substrate binding protein</fullName>
    </submittedName>
</protein>
<dbReference type="AlphaFoldDB" id="A0A9X2KRF2"/>
<evidence type="ECO:0000313" key="1">
    <source>
        <dbReference type="EMBL" id="MCP3735987.1"/>
    </source>
</evidence>
<dbReference type="Gene3D" id="1.20.120.330">
    <property type="entry name" value="Nucleotidyltransferases domain 2"/>
    <property type="match status" value="1"/>
</dbReference>
<proteinExistence type="predicted"/>
<evidence type="ECO:0000313" key="2">
    <source>
        <dbReference type="Proteomes" id="UP001139486"/>
    </source>
</evidence>
<dbReference type="Proteomes" id="UP001139486">
    <property type="component" value="Unassembled WGS sequence"/>
</dbReference>
<dbReference type="InterPro" id="IPR010235">
    <property type="entry name" value="HepT"/>
</dbReference>
<gene>
    <name evidence="1" type="ORF">M9979_14025</name>
</gene>
<dbReference type="RefSeq" id="WP_254289984.1">
    <property type="nucleotide sequence ID" value="NZ_JAMLDY010000018.1"/>
</dbReference>
<accession>A0A9X2KRF2</accession>
<dbReference type="SUPFAM" id="SSF81593">
    <property type="entry name" value="Nucleotidyltransferase substrate binding subunit/domain"/>
    <property type="match status" value="1"/>
</dbReference>
<dbReference type="EMBL" id="JAMLDY010000018">
    <property type="protein sequence ID" value="MCP3735987.1"/>
    <property type="molecule type" value="Genomic_DNA"/>
</dbReference>